<dbReference type="RefSeq" id="XP_014681829.1">
    <property type="nucleotide sequence ID" value="XM_014826343.1"/>
</dbReference>
<evidence type="ECO:0000256" key="1">
    <source>
        <dbReference type="ARBA" id="ARBA00007261"/>
    </source>
</evidence>
<dbReference type="Proteomes" id="UP000695022">
    <property type="component" value="Unplaced"/>
</dbReference>
<dbReference type="PANTHER" id="PTHR43690">
    <property type="entry name" value="NARDILYSIN"/>
    <property type="match status" value="1"/>
</dbReference>
<dbReference type="Pfam" id="PF16187">
    <property type="entry name" value="Peptidase_M16_M"/>
    <property type="match status" value="1"/>
</dbReference>
<feature type="domain" description="Peptidase M16 N-terminal" evidence="9">
    <location>
        <begin position="212"/>
        <end position="347"/>
    </location>
</feature>
<sequence>MILSISKSCVSRTINSCSNISNVYVKTLAFCDTVHKNIKMSKCKSSHGNGQSNSKKSKVPFSLRTFLAGELDSSNLVQKPPDDKKTYRALTLANGLHALLISDLHGYNTTSSNDEESHVTAVVTSQDEHDEEEMDGSEGSVGDGEDESEGEDEAMDAEGSVSSGEDLDGSKDESGDDREEDKEDDDNEGDGSGHDDDGDGGVTRKPKKLTGKKKMSAAALAVGVGSFADPSDIPGLAHFLEHMVFMGSQKYPDENAFDAFIMGYGGTNCGSTDCEMTVFEFEVQQQSFKEGLDRFAQFFTHPLLKQDATDREVQAVHSEFQSSTNNDTNRMEQLLGSMTKPDHPLGKFMWGNEQSLISTPAAEGIDVYARLREFHSRWYSAQYMTLVVQSQETLDTLETWVREIFSSIPNNGLPAPIYHHLQDPFDTEKHRKLYKVVPLRNTHQLDIMWSLPCQLNHYRAKPLECLSWLIGHEGKGSILSCLKKKLWGSSLSSGNDDSGFEHSTTHAMFMITVSLSEEGHQRFQDVITVIFEYLEMLRREGPKEWIYNEIKTIEDNSFRFKEEVDPIEYVQQLASNMQFFPAEHVLTGDQLFYDYEPRVISDCLNLLTPDRMCVIVSSKQYEPVCNETEPWYKTLYQAEDLDPSWLTKWMQSEPRNELHLPAPNRFMAKDFTIKDPDCPLSEEPVMITDSPCNRLWYKKDTKFNVPKGYTKFRLASPLPNSTPISLACMDLFIHVIEHNLNEVAYAAYAADLSYSIRGLPTGVIIKIDGFNHTLPLLFDTVVGHIAEFDCTEELFTLVRNLVKKMYTNIIIKPEKMNRELRLQILEETRWTPVDRLGVIDHITRDDLLNFVANFKQTICIEGLVQGNFTSAEARDFLVKIRTRLDCAPLLQGVYPEIRVMTLPLGERYCAVKSFTEQNNVNTDVVSYFQDGVGDCQKLTLMNIVCEYLQEPCFDELRTRQQLGYDVHIQYTNTNGIVGFYVYVETQADKFSADHVTKQIDAFLHKYSNKLKHLSIKDFGKLKHALIVSRQIADNHMGEEVDRHWSEIGNRTYVFDRLECEVRCLRAATLKHVQDYFHQVVLENRRKLVVQVIGCGPKERGVVISDQAREPCPKEGGEICAQDMSRLTFLGHHGSTVNQEKYIKNITDFKNDLYVYPVVKILR</sequence>
<evidence type="ECO:0000313" key="14">
    <source>
        <dbReference type="RefSeq" id="XP_014681829.1"/>
    </source>
</evidence>
<feature type="domain" description="Peptidase M16 C-terminal" evidence="10">
    <location>
        <begin position="368"/>
        <end position="552"/>
    </location>
</feature>
<evidence type="ECO:0000256" key="7">
    <source>
        <dbReference type="RuleBase" id="RU004447"/>
    </source>
</evidence>
<evidence type="ECO:0000259" key="12">
    <source>
        <dbReference type="Pfam" id="PF22456"/>
    </source>
</evidence>
<accession>A0ABM1FBK8</accession>
<dbReference type="Pfam" id="PF00675">
    <property type="entry name" value="Peptidase_M16"/>
    <property type="match status" value="1"/>
</dbReference>
<dbReference type="InterPro" id="IPR050626">
    <property type="entry name" value="Peptidase_M16"/>
</dbReference>
<keyword evidence="13" id="KW-1185">Reference proteome</keyword>
<feature type="compositionally biased region" description="Acidic residues" evidence="8">
    <location>
        <begin position="143"/>
        <end position="156"/>
    </location>
</feature>
<feature type="region of interest" description="Disordered" evidence="8">
    <location>
        <begin position="109"/>
        <end position="210"/>
    </location>
</feature>
<dbReference type="SUPFAM" id="SSF63411">
    <property type="entry name" value="LuxS/MPP-like metallohydrolase"/>
    <property type="match status" value="4"/>
</dbReference>
<evidence type="ECO:0000256" key="2">
    <source>
        <dbReference type="ARBA" id="ARBA00022670"/>
    </source>
</evidence>
<evidence type="ECO:0000256" key="4">
    <source>
        <dbReference type="ARBA" id="ARBA00022801"/>
    </source>
</evidence>
<evidence type="ECO:0000313" key="13">
    <source>
        <dbReference type="Proteomes" id="UP000695022"/>
    </source>
</evidence>
<evidence type="ECO:0000259" key="11">
    <source>
        <dbReference type="Pfam" id="PF16187"/>
    </source>
</evidence>
<dbReference type="InterPro" id="IPR011249">
    <property type="entry name" value="Metalloenz_LuxS/M16"/>
</dbReference>
<keyword evidence="5" id="KW-0862">Zinc</keyword>
<proteinExistence type="inferred from homology"/>
<feature type="compositionally biased region" description="Acidic residues" evidence="8">
    <location>
        <begin position="174"/>
        <end position="189"/>
    </location>
</feature>
<keyword evidence="6" id="KW-0482">Metalloprotease</keyword>
<dbReference type="Pfam" id="PF22456">
    <property type="entry name" value="PqqF-like_C_4"/>
    <property type="match status" value="1"/>
</dbReference>
<keyword evidence="4" id="KW-0378">Hydrolase</keyword>
<protein>
    <submittedName>
        <fullName evidence="14">Nardilysin-like</fullName>
    </submittedName>
</protein>
<dbReference type="InterPro" id="IPR007863">
    <property type="entry name" value="Peptidase_M16_C"/>
</dbReference>
<evidence type="ECO:0000259" key="9">
    <source>
        <dbReference type="Pfam" id="PF00675"/>
    </source>
</evidence>
<dbReference type="InterPro" id="IPR032632">
    <property type="entry name" value="Peptidase_M16_M"/>
</dbReference>
<dbReference type="PROSITE" id="PS00143">
    <property type="entry name" value="INSULINASE"/>
    <property type="match status" value="1"/>
</dbReference>
<keyword evidence="3" id="KW-0479">Metal-binding</keyword>
<evidence type="ECO:0000256" key="3">
    <source>
        <dbReference type="ARBA" id="ARBA00022723"/>
    </source>
</evidence>
<evidence type="ECO:0000256" key="6">
    <source>
        <dbReference type="ARBA" id="ARBA00023049"/>
    </source>
</evidence>
<evidence type="ECO:0000256" key="8">
    <source>
        <dbReference type="SAM" id="MobiDB-lite"/>
    </source>
</evidence>
<organism evidence="13 14">
    <name type="scientific">Priapulus caudatus</name>
    <name type="common">Priapulid worm</name>
    <dbReference type="NCBI Taxonomy" id="37621"/>
    <lineage>
        <taxon>Eukaryota</taxon>
        <taxon>Metazoa</taxon>
        <taxon>Ecdysozoa</taxon>
        <taxon>Scalidophora</taxon>
        <taxon>Priapulida</taxon>
        <taxon>Priapulimorpha</taxon>
        <taxon>Priapulimorphida</taxon>
        <taxon>Priapulidae</taxon>
        <taxon>Priapulus</taxon>
    </lineage>
</organism>
<dbReference type="Pfam" id="PF05193">
    <property type="entry name" value="Peptidase_M16_C"/>
    <property type="match status" value="1"/>
</dbReference>
<reference evidence="14" key="1">
    <citation type="submission" date="2025-08" db="UniProtKB">
        <authorList>
            <consortium name="RefSeq"/>
        </authorList>
    </citation>
    <scope>IDENTIFICATION</scope>
</reference>
<feature type="domain" description="Coenzyme PQQ synthesis protein F-like C-terminal lobe" evidence="12">
    <location>
        <begin position="946"/>
        <end position="1044"/>
    </location>
</feature>
<dbReference type="Gene3D" id="3.30.830.10">
    <property type="entry name" value="Metalloenzyme, LuxS/M16 peptidase-like"/>
    <property type="match status" value="4"/>
</dbReference>
<feature type="domain" description="Peptidase M16 middle/third" evidence="11">
    <location>
        <begin position="558"/>
        <end position="836"/>
    </location>
</feature>
<dbReference type="GeneID" id="106821500"/>
<keyword evidence="2" id="KW-0645">Protease</keyword>
<evidence type="ECO:0000259" key="10">
    <source>
        <dbReference type="Pfam" id="PF05193"/>
    </source>
</evidence>
<comment type="similarity">
    <text evidence="1 7">Belongs to the peptidase M16 family.</text>
</comment>
<gene>
    <name evidence="14" type="primary">LOC106821500</name>
</gene>
<dbReference type="InterPro" id="IPR011765">
    <property type="entry name" value="Pept_M16_N"/>
</dbReference>
<evidence type="ECO:0000256" key="5">
    <source>
        <dbReference type="ARBA" id="ARBA00022833"/>
    </source>
</evidence>
<dbReference type="InterPro" id="IPR054734">
    <property type="entry name" value="PqqF-like_C_4"/>
</dbReference>
<dbReference type="PANTHER" id="PTHR43690:SF18">
    <property type="entry name" value="INSULIN-DEGRADING ENZYME-RELATED"/>
    <property type="match status" value="1"/>
</dbReference>
<name>A0ABM1FBK8_PRICU</name>
<dbReference type="InterPro" id="IPR001431">
    <property type="entry name" value="Pept_M16_Zn_BS"/>
</dbReference>